<comment type="similarity">
    <text evidence="3 12">In the C-terminal section; belongs to the phosphate acetyltransferase and butyryltransferase family.</text>
</comment>
<accession>A0A936Z294</accession>
<dbReference type="GO" id="GO:0008959">
    <property type="term" value="F:phosphate acetyltransferase activity"/>
    <property type="evidence" value="ECO:0007669"/>
    <property type="project" value="UniProtKB-EC"/>
</dbReference>
<evidence type="ECO:0000256" key="4">
    <source>
        <dbReference type="ARBA" id="ARBA00009786"/>
    </source>
</evidence>
<evidence type="ECO:0000256" key="1">
    <source>
        <dbReference type="ARBA" id="ARBA00004496"/>
    </source>
</evidence>
<protein>
    <recommendedName>
        <fullName evidence="7 12">Phosphate acetyltransferase</fullName>
        <ecNumber evidence="6 12">2.3.1.8</ecNumber>
    </recommendedName>
    <alternativeName>
        <fullName evidence="11 12">Phosphotransacetylase</fullName>
    </alternativeName>
</protein>
<dbReference type="RefSeq" id="WP_201676314.1">
    <property type="nucleotide sequence ID" value="NZ_JAEQNE010000006.1"/>
</dbReference>
<feature type="domain" description="Phosphate acetyl/butaryl transferase" evidence="13">
    <location>
        <begin position="356"/>
        <end position="671"/>
    </location>
</feature>
<evidence type="ECO:0000256" key="3">
    <source>
        <dbReference type="ARBA" id="ARBA00008756"/>
    </source>
</evidence>
<dbReference type="SUPFAM" id="SSF52540">
    <property type="entry name" value="P-loop containing nucleoside triphosphate hydrolases"/>
    <property type="match status" value="1"/>
</dbReference>
<keyword evidence="9 12" id="KW-0808">Transferase</keyword>
<dbReference type="InterPro" id="IPR050500">
    <property type="entry name" value="Phos_Acetyltrans/Butyryltrans"/>
</dbReference>
<dbReference type="CDD" id="cd03109">
    <property type="entry name" value="DTBS"/>
    <property type="match status" value="1"/>
</dbReference>
<comment type="caution">
    <text evidence="15">The sequence shown here is derived from an EMBL/GenBank/DDBJ whole genome shotgun (WGS) entry which is preliminary data.</text>
</comment>
<gene>
    <name evidence="15" type="primary">pta</name>
    <name evidence="15" type="ORF">JJ685_21050</name>
</gene>
<feature type="domain" description="DRTGG" evidence="14">
    <location>
        <begin position="199"/>
        <end position="310"/>
    </location>
</feature>
<dbReference type="NCBIfam" id="NF007233">
    <property type="entry name" value="PRK09653.1"/>
    <property type="match status" value="1"/>
</dbReference>
<evidence type="ECO:0000256" key="10">
    <source>
        <dbReference type="ARBA" id="ARBA00023315"/>
    </source>
</evidence>
<dbReference type="EC" id="2.3.1.8" evidence="6 12"/>
<dbReference type="InterPro" id="IPR042113">
    <property type="entry name" value="P_AcTrfase_dom1"/>
</dbReference>
<proteinExistence type="inferred from homology"/>
<evidence type="ECO:0000256" key="11">
    <source>
        <dbReference type="ARBA" id="ARBA00031108"/>
    </source>
</evidence>
<dbReference type="SUPFAM" id="SSF75138">
    <property type="entry name" value="HprK N-terminal domain-like"/>
    <property type="match status" value="1"/>
</dbReference>
<evidence type="ECO:0000256" key="7">
    <source>
        <dbReference type="ARBA" id="ARBA00021528"/>
    </source>
</evidence>
<dbReference type="EMBL" id="JAEQNE010000006">
    <property type="protein sequence ID" value="MBL0393638.1"/>
    <property type="molecule type" value="Genomic_DNA"/>
</dbReference>
<organism evidence="15 16">
    <name type="scientific">Ramlibacter monticola</name>
    <dbReference type="NCBI Taxonomy" id="1926872"/>
    <lineage>
        <taxon>Bacteria</taxon>
        <taxon>Pseudomonadati</taxon>
        <taxon>Pseudomonadota</taxon>
        <taxon>Betaproteobacteria</taxon>
        <taxon>Burkholderiales</taxon>
        <taxon>Comamonadaceae</taxon>
        <taxon>Ramlibacter</taxon>
    </lineage>
</organism>
<dbReference type="PIRSF" id="PIRSF006107">
    <property type="entry name" value="PhpActrans_proteobac"/>
    <property type="match status" value="1"/>
</dbReference>
<dbReference type="InterPro" id="IPR002505">
    <property type="entry name" value="PTA_PTB"/>
</dbReference>
<dbReference type="Gene3D" id="3.40.50.10950">
    <property type="match status" value="1"/>
</dbReference>
<keyword evidence="8 12" id="KW-0963">Cytoplasm</keyword>
<evidence type="ECO:0000256" key="9">
    <source>
        <dbReference type="ARBA" id="ARBA00022679"/>
    </source>
</evidence>
<dbReference type="InterPro" id="IPR010766">
    <property type="entry name" value="DRTGG"/>
</dbReference>
<dbReference type="InterPro" id="IPR028979">
    <property type="entry name" value="Ser_kin/Pase_Hpr-like_N_sf"/>
</dbReference>
<evidence type="ECO:0000313" key="15">
    <source>
        <dbReference type="EMBL" id="MBL0393638.1"/>
    </source>
</evidence>
<dbReference type="InterPro" id="IPR016475">
    <property type="entry name" value="P-Actrans_bac"/>
</dbReference>
<evidence type="ECO:0000256" key="6">
    <source>
        <dbReference type="ARBA" id="ARBA00012707"/>
    </source>
</evidence>
<dbReference type="Gene3D" id="3.40.50.10750">
    <property type="entry name" value="Isocitrate/Isopropylmalate dehydrogenase-like"/>
    <property type="match status" value="1"/>
</dbReference>
<dbReference type="Gene3D" id="3.40.50.300">
    <property type="entry name" value="P-loop containing nucleotide triphosphate hydrolases"/>
    <property type="match status" value="1"/>
</dbReference>
<evidence type="ECO:0000256" key="12">
    <source>
        <dbReference type="PIRNR" id="PIRNR006107"/>
    </source>
</evidence>
<dbReference type="SUPFAM" id="SSF53659">
    <property type="entry name" value="Isocitrate/Isopropylmalate dehydrogenase-like"/>
    <property type="match status" value="1"/>
</dbReference>
<dbReference type="Pfam" id="PF07085">
    <property type="entry name" value="DRTGG"/>
    <property type="match status" value="1"/>
</dbReference>
<dbReference type="GO" id="GO:0005737">
    <property type="term" value="C:cytoplasm"/>
    <property type="evidence" value="ECO:0007669"/>
    <property type="project" value="UniProtKB-SubCell"/>
</dbReference>
<comment type="subunit">
    <text evidence="5">Homohexamer.</text>
</comment>
<dbReference type="Pfam" id="PF13500">
    <property type="entry name" value="AAA_26"/>
    <property type="match status" value="1"/>
</dbReference>
<reference evidence="15 16" key="1">
    <citation type="journal article" date="2017" name="Int. J. Syst. Evol. Microbiol.">
        <title>Ramlibacter monticola sp. nov., isolated from forest soil.</title>
        <authorList>
            <person name="Chaudhary D.K."/>
            <person name="Kim J."/>
        </authorList>
    </citation>
    <scope>NUCLEOTIDE SEQUENCE [LARGE SCALE GENOMIC DNA]</scope>
    <source>
        <strain evidence="15 16">KACC 19175</strain>
    </source>
</reference>
<dbReference type="AlphaFoldDB" id="A0A936Z294"/>
<keyword evidence="10 12" id="KW-0012">Acyltransferase</keyword>
<dbReference type="PANTHER" id="PTHR43356:SF3">
    <property type="entry name" value="PHOSPHATE ACETYLTRANSFERASE"/>
    <property type="match status" value="1"/>
</dbReference>
<comment type="similarity">
    <text evidence="4 12">In the N-terminal section; belongs to the CobB/CobQ family.</text>
</comment>
<dbReference type="InterPro" id="IPR042112">
    <property type="entry name" value="P_AcTrfase_dom2"/>
</dbReference>
<comment type="function">
    <text evidence="12">Involved in acetate metabolism.</text>
</comment>
<dbReference type="InterPro" id="IPR027417">
    <property type="entry name" value="P-loop_NTPase"/>
</dbReference>
<comment type="catalytic activity">
    <reaction evidence="12">
        <text>acetyl-CoA + phosphate = acetyl phosphate + CoA</text>
        <dbReference type="Rhea" id="RHEA:19521"/>
        <dbReference type="ChEBI" id="CHEBI:22191"/>
        <dbReference type="ChEBI" id="CHEBI:43474"/>
        <dbReference type="ChEBI" id="CHEBI:57287"/>
        <dbReference type="ChEBI" id="CHEBI:57288"/>
        <dbReference type="EC" id="2.3.1.8"/>
    </reaction>
</comment>
<evidence type="ECO:0000256" key="5">
    <source>
        <dbReference type="ARBA" id="ARBA00011643"/>
    </source>
</evidence>
<dbReference type="Gene3D" id="3.40.1390.20">
    <property type="entry name" value="HprK N-terminal domain-like"/>
    <property type="match status" value="1"/>
</dbReference>
<dbReference type="FunFam" id="3.40.50.10750:FF:000001">
    <property type="entry name" value="Phosphate acetyltransferase"/>
    <property type="match status" value="1"/>
</dbReference>
<dbReference type="NCBIfam" id="NF004167">
    <property type="entry name" value="PRK05632.1"/>
    <property type="match status" value="1"/>
</dbReference>
<evidence type="ECO:0000313" key="16">
    <source>
        <dbReference type="Proteomes" id="UP000599109"/>
    </source>
</evidence>
<dbReference type="Pfam" id="PF01515">
    <property type="entry name" value="PTA_PTB"/>
    <property type="match status" value="1"/>
</dbReference>
<evidence type="ECO:0000259" key="13">
    <source>
        <dbReference type="Pfam" id="PF01515"/>
    </source>
</evidence>
<sequence length="685" mass="72520">MQVFFVAPCRQSVGLTSVALGIVRGFQQLALNVRFVKPIAEVVPNPSAHFLRNICQLDAPEPLSMEYVEGRFTAGESADLLEEVVGLTLGAAGDADVLVIEGLQADPARPFIPRLCADIVRSMQASVVLVASGEDAHGVSQARKMAALVGNSGLRVRGVVFNKVMGDFDREAAVSEFAGTPVWGFVPHDPDLQAPRTLDIARHMNAEIVVEGELATRRVRDTVLGARGVAEVIPRLIPGALIICAGDRDDLMLATALAESSGVKLAGLLLTHDSWINGNILKLGALALNGDLPILRTQGDSYRTATRVSRLSSAVPLDDLERMNMVLESVAEALDQKAMTAGIAVPVSTRLSPPAFRHQLIQKARAANKRIVLPEGEEPRTVKAAIICQHKGIARCVLLGKRTKIEAVAAAQGVSLPPELEILDPDLIRRDYVAPMVGLRKSKGLTALQAVSQLEDTVVLGTMMLAVGHVDGLVSGAVHTTANTVRPALQLIKTTPGSSIVSSCFFMLMPDQVLVYADCAINPDPTAEQLAEIARQSADSARAFGVEPKVAMISYSTGSSGAGEDVEKVRQAAEFAHSRFPDLVLDGPLQYDAASVAEVGAQKAPDSAVAGQATVFVFPDLNTGNTTYKAVQRSANVVSVGPMLQGLRKPVNDLSRGALVDDIVFTIALTAIQAATQAHQEAGTE</sequence>
<evidence type="ECO:0000259" key="14">
    <source>
        <dbReference type="Pfam" id="PF07085"/>
    </source>
</evidence>
<comment type="subcellular location">
    <subcellularLocation>
        <location evidence="1 12">Cytoplasm</location>
    </subcellularLocation>
</comment>
<dbReference type="Proteomes" id="UP000599109">
    <property type="component" value="Unassembled WGS sequence"/>
</dbReference>
<comment type="pathway">
    <text evidence="2 12">Metabolic intermediate biosynthesis; acetyl-CoA biosynthesis; acetyl-CoA from acetate: step 2/2.</text>
</comment>
<comment type="domain">
    <text evidence="12">The N-terminal region seems to be important for proper quaternary structure. The C-terminal region contains the substrate-binding site.</text>
</comment>
<name>A0A936Z294_9BURK</name>
<dbReference type="PANTHER" id="PTHR43356">
    <property type="entry name" value="PHOSPHATE ACETYLTRANSFERASE"/>
    <property type="match status" value="1"/>
</dbReference>
<keyword evidence="16" id="KW-1185">Reference proteome</keyword>
<dbReference type="InterPro" id="IPR004614">
    <property type="entry name" value="P_AcTrfase"/>
</dbReference>
<evidence type="ECO:0000256" key="2">
    <source>
        <dbReference type="ARBA" id="ARBA00004989"/>
    </source>
</evidence>
<evidence type="ECO:0000256" key="8">
    <source>
        <dbReference type="ARBA" id="ARBA00022490"/>
    </source>
</evidence>
<dbReference type="NCBIfam" id="TIGR00651">
    <property type="entry name" value="pta"/>
    <property type="match status" value="1"/>
</dbReference>